<keyword evidence="14" id="KW-1185">Reference proteome</keyword>
<dbReference type="SUPFAM" id="SSF48403">
    <property type="entry name" value="Ankyrin repeat"/>
    <property type="match status" value="1"/>
</dbReference>
<dbReference type="EC" id="3.1.1.4" evidence="1"/>
<accession>A0A9P7HEY9</accession>
<dbReference type="SUPFAM" id="SSF52540">
    <property type="entry name" value="P-loop containing nucleoside triphosphate hydrolases"/>
    <property type="match status" value="1"/>
</dbReference>
<dbReference type="EMBL" id="JADFTT010000848">
    <property type="protein sequence ID" value="KAG5758333.1"/>
    <property type="molecule type" value="Genomic_DNA"/>
</dbReference>
<organism evidence="13 14">
    <name type="scientific">Fusarium xylarioides</name>
    <dbReference type="NCBI Taxonomy" id="221167"/>
    <lineage>
        <taxon>Eukaryota</taxon>
        <taxon>Fungi</taxon>
        <taxon>Dikarya</taxon>
        <taxon>Ascomycota</taxon>
        <taxon>Pezizomycotina</taxon>
        <taxon>Sordariomycetes</taxon>
        <taxon>Hypocreomycetidae</taxon>
        <taxon>Hypocreales</taxon>
        <taxon>Nectriaceae</taxon>
        <taxon>Fusarium</taxon>
        <taxon>Fusarium fujikuroi species complex</taxon>
    </lineage>
</organism>
<dbReference type="InterPro" id="IPR002641">
    <property type="entry name" value="PNPLA_dom"/>
</dbReference>
<keyword evidence="5" id="KW-0862">Zinc</keyword>
<evidence type="ECO:0000256" key="11">
    <source>
        <dbReference type="SAM" id="MobiDB-lite"/>
    </source>
</evidence>
<comment type="caution">
    <text evidence="13">The sequence shown here is derived from an EMBL/GenBank/DDBJ whole genome shotgun (WGS) entry which is preliminary data.</text>
</comment>
<feature type="active site" description="Proton acceptor" evidence="10">
    <location>
        <position position="903"/>
    </location>
</feature>
<feature type="short sequence motif" description="DGA/G" evidence="10">
    <location>
        <begin position="903"/>
        <end position="905"/>
    </location>
</feature>
<dbReference type="InterPro" id="IPR036770">
    <property type="entry name" value="Ankyrin_rpt-contain_sf"/>
</dbReference>
<dbReference type="Gene3D" id="3.40.1090.10">
    <property type="entry name" value="Cytosolic phospholipase A2 catalytic domain"/>
    <property type="match status" value="1"/>
</dbReference>
<dbReference type="Pfam" id="PF12796">
    <property type="entry name" value="Ank_2"/>
    <property type="match status" value="2"/>
</dbReference>
<keyword evidence="4 10" id="KW-0378">Hydrolase</keyword>
<dbReference type="Gene3D" id="3.40.50.300">
    <property type="entry name" value="P-loop containing nucleotide triphosphate hydrolases"/>
    <property type="match status" value="1"/>
</dbReference>
<dbReference type="PANTHER" id="PTHR24185:SF1">
    <property type="entry name" value="CALCIUM-INDEPENDENT PHOSPHOLIPASE A2-GAMMA"/>
    <property type="match status" value="1"/>
</dbReference>
<feature type="repeat" description="ANK" evidence="9">
    <location>
        <begin position="1326"/>
        <end position="1358"/>
    </location>
</feature>
<evidence type="ECO:0000256" key="10">
    <source>
        <dbReference type="PROSITE-ProRule" id="PRU01161"/>
    </source>
</evidence>
<dbReference type="PROSITE" id="PS50297">
    <property type="entry name" value="ANK_REP_REGION"/>
    <property type="match status" value="4"/>
</dbReference>
<keyword evidence="2" id="KW-0479">Metal-binding</keyword>
<evidence type="ECO:0000313" key="14">
    <source>
        <dbReference type="Proteomes" id="UP000750502"/>
    </source>
</evidence>
<evidence type="ECO:0000259" key="12">
    <source>
        <dbReference type="PROSITE" id="PS51635"/>
    </source>
</evidence>
<evidence type="ECO:0000256" key="8">
    <source>
        <dbReference type="ARBA" id="ARBA00023422"/>
    </source>
</evidence>
<dbReference type="GO" id="GO:0019369">
    <property type="term" value="P:arachidonate metabolic process"/>
    <property type="evidence" value="ECO:0007669"/>
    <property type="project" value="TreeGrafter"/>
</dbReference>
<evidence type="ECO:0000256" key="5">
    <source>
        <dbReference type="ARBA" id="ARBA00022833"/>
    </source>
</evidence>
<dbReference type="GO" id="GO:0046486">
    <property type="term" value="P:glycerolipid metabolic process"/>
    <property type="evidence" value="ECO:0007669"/>
    <property type="project" value="UniProtKB-ARBA"/>
</dbReference>
<feature type="short sequence motif" description="GXSXG" evidence="10">
    <location>
        <begin position="760"/>
        <end position="764"/>
    </location>
</feature>
<dbReference type="InterPro" id="IPR016035">
    <property type="entry name" value="Acyl_Trfase/lysoPLipase"/>
</dbReference>
<dbReference type="InterPro" id="IPR027417">
    <property type="entry name" value="P-loop_NTPase"/>
</dbReference>
<evidence type="ECO:0000256" key="7">
    <source>
        <dbReference type="ARBA" id="ARBA00023098"/>
    </source>
</evidence>
<keyword evidence="9" id="KW-0040">ANK repeat</keyword>
<keyword evidence="3" id="KW-0863">Zinc-finger</keyword>
<proteinExistence type="predicted"/>
<dbReference type="InterPro" id="IPR002110">
    <property type="entry name" value="Ankyrin_rpt"/>
</dbReference>
<dbReference type="Gene3D" id="1.25.40.20">
    <property type="entry name" value="Ankyrin repeat-containing domain"/>
    <property type="match status" value="1"/>
</dbReference>
<dbReference type="GO" id="GO:0047499">
    <property type="term" value="F:calcium-independent phospholipase A2 activity"/>
    <property type="evidence" value="ECO:0007669"/>
    <property type="project" value="TreeGrafter"/>
</dbReference>
<dbReference type="OrthoDB" id="194358at2759"/>
<evidence type="ECO:0000256" key="3">
    <source>
        <dbReference type="ARBA" id="ARBA00022771"/>
    </source>
</evidence>
<reference evidence="13" key="2">
    <citation type="submission" date="2020-10" db="EMBL/GenBank/DDBJ databases">
        <authorList>
            <person name="Peck L.D."/>
            <person name="Nowell R.W."/>
            <person name="Flood J."/>
            <person name="Ryan M.J."/>
            <person name="Barraclough T.G."/>
        </authorList>
    </citation>
    <scope>NUCLEOTIDE SEQUENCE</scope>
    <source>
        <strain evidence="13">IMI 127659i</strain>
    </source>
</reference>
<feature type="domain" description="PNPLA" evidence="12">
    <location>
        <begin position="722"/>
        <end position="916"/>
    </location>
</feature>
<name>A0A9P7HEY9_9HYPO</name>
<feature type="repeat" description="ANK" evidence="9">
    <location>
        <begin position="1394"/>
        <end position="1426"/>
    </location>
</feature>
<dbReference type="Proteomes" id="UP000750502">
    <property type="component" value="Unassembled WGS sequence"/>
</dbReference>
<feature type="repeat" description="ANK" evidence="9">
    <location>
        <begin position="1427"/>
        <end position="1459"/>
    </location>
</feature>
<dbReference type="PANTHER" id="PTHR24185">
    <property type="entry name" value="CALCIUM-INDEPENDENT PHOSPHOLIPASE A2-GAMMA"/>
    <property type="match status" value="1"/>
</dbReference>
<evidence type="ECO:0000256" key="2">
    <source>
        <dbReference type="ARBA" id="ARBA00022723"/>
    </source>
</evidence>
<feature type="repeat" description="ANK" evidence="9">
    <location>
        <begin position="1247"/>
        <end position="1279"/>
    </location>
</feature>
<dbReference type="SMART" id="SM00248">
    <property type="entry name" value="ANK"/>
    <property type="match status" value="6"/>
</dbReference>
<gene>
    <name evidence="13" type="ORF">H9Q72_013528</name>
</gene>
<dbReference type="PROSITE" id="PS50088">
    <property type="entry name" value="ANK_REPEAT"/>
    <property type="match status" value="4"/>
</dbReference>
<feature type="region of interest" description="Disordered" evidence="11">
    <location>
        <begin position="1164"/>
        <end position="1213"/>
    </location>
</feature>
<evidence type="ECO:0000256" key="1">
    <source>
        <dbReference type="ARBA" id="ARBA00013278"/>
    </source>
</evidence>
<feature type="compositionally biased region" description="Polar residues" evidence="11">
    <location>
        <begin position="1164"/>
        <end position="1178"/>
    </location>
</feature>
<evidence type="ECO:0000256" key="4">
    <source>
        <dbReference type="ARBA" id="ARBA00022801"/>
    </source>
</evidence>
<feature type="short sequence motif" description="GXGXXG" evidence="10">
    <location>
        <begin position="726"/>
        <end position="731"/>
    </location>
</feature>
<dbReference type="CDD" id="cd07199">
    <property type="entry name" value="Pat17_PNPLA8_PNPLA9_like"/>
    <property type="match status" value="1"/>
</dbReference>
<dbReference type="GO" id="GO:0008270">
    <property type="term" value="F:zinc ion binding"/>
    <property type="evidence" value="ECO:0007669"/>
    <property type="project" value="UniProtKB-KW"/>
</dbReference>
<sequence>MDNDLCAKCEEKPGDVRCSCGERFCEHCFSKKHLPRNQTHKRGGSKKTETKWNKIKGVVSNFASSFSPASHFQRDETSKWFGLHITSPPGRKDRIATLVETTRFSSLLEESLHFHKRSPKRQYPSICSFVGDTGAGKSTLIRSLIFDSERALDFDPLDAPVPGAQTGSSAIRSTTGEVNLYLDPSTFGTVAPMFYADCEGLLGTEPLAAEHQTEWARYGQRYLIESKDGKPVDRRTAVKTIYPRFLYIFSDVICYVTRNHRAWAESALRLLDWSKVGVQNTINQHALPALIIVLNGPTLENEAWLGDDHEVVTDAFFQAIDKEISETTEFRELAQKHGDKTMRQLFARSFSSVYVHYIPLEGFGSLGTSLEIINQTNRLAKRVRRDAERVQAQRAESWTRFDTTQMSQVVHYAFAHLASGSPEPFDFGQCRRQISVPDTTEGHFSEFLGLSLKNKMEARFDDTAAVIATSLLRNSLSANKDDIVLLPSVVFDKDTQAVCTRAIGQFLDSKSPCAYIDPDSGEKCVNTKSGHRIGHQSASGDLLRDGNFVVGDFNSAKFLLAVESALHATMRAINSSGPSNHCDWRRLAAVHHRRNIAALRRRGGYPAFHAEDRRFPFGDNADENPLALAKAFLSIYTGTWRDRAEPNTTFCLGCLFGRPEFLLPCEHVICETCVEDFDDTAVDKRYPGRVMHKRCIICDSSSSDKWPFVTTMRPPLCGLRVLSLDGGGVRGIIELTVLNRLEKEIGLGIPIGSFFDLIVGTSTGGIIALGIGVQRRSATECTSLFRDICTEGFEAKLLTKSRFFGWAARWFSSSIYKTDVLETALQNAFGSRDPKCVYGLNSSCRVAVTTTAKEDCHLIANYNTGGKDRYLDSKLPLWKAARCTSAAPMYFEHVSHAGHECRDGGLKENNPIQVALNESRKIWEEPTYDVFLSLGSGQARYPATEPVSTAIIPKWLAHLFSTLVSTMNGEDAWDKFRCSQDGRIIERASRFNLRFDGSTEPALDDVNAITSMEAAAKKATFYERPSRSPFSATSGIIQEDALHHMADRLRASLYFFDLGSITKHGTVTVIHGWICCRLMPNDQGFKELLSRTLRFLVRGKVYEFKRVPIDQPLRLAVEFQHQHLYEPIRIDVNFGATHSTTISGFPMTLKTLFAHAEHQVTSSASVQLPERASNSSNCDPPAGANTANTKVTTREVPSAQTATIKQPKSTEDNPKMVEDLVSAAKKNDTVKILELLDQGAPINGKHGGWTALGCAAHKGQLDAVRALLLHGADMDIRMDVGFGVLPGDGSAINWAACGGYLDVVKILLEKGAKSNICATRPVFLGTGGTPVTMAAGKGHLEVVRYLLESGCDDDSTDGIPGWDAFIIACERGRLSIAKYFAEERDINVDRNGSNGMTPLITATQSQQTAIMEYLVKRGAHIDVIDNDGSTALLHAVTKKRVRAVEWLVKHGADVRKQNNKGISPLKLAKEELRKNQDDKNAAAMVKWLETPINVV</sequence>
<evidence type="ECO:0000313" key="13">
    <source>
        <dbReference type="EMBL" id="KAG5758333.1"/>
    </source>
</evidence>
<dbReference type="PROSITE" id="PS51635">
    <property type="entry name" value="PNPLA"/>
    <property type="match status" value="1"/>
</dbReference>
<feature type="active site" description="Nucleophile" evidence="10">
    <location>
        <position position="762"/>
    </location>
</feature>
<reference evidence="13" key="1">
    <citation type="journal article" date="2020" name="bioRxiv">
        <title>Historical genomics reveals the evolutionary mechanisms behind multiple outbreaks of the host-specific coffee wilt pathogen Fusarium xylarioides.</title>
        <authorList>
            <person name="Peck D."/>
            <person name="Nowell R.W."/>
            <person name="Flood J."/>
            <person name="Ryan M.J."/>
            <person name="Barraclough T.G."/>
        </authorList>
    </citation>
    <scope>NUCLEOTIDE SEQUENCE</scope>
    <source>
        <strain evidence="13">IMI 127659i</strain>
    </source>
</reference>
<feature type="compositionally biased region" description="Polar residues" evidence="11">
    <location>
        <begin position="1198"/>
        <end position="1207"/>
    </location>
</feature>
<dbReference type="SUPFAM" id="SSF52151">
    <property type="entry name" value="FabD/lysophospholipase-like"/>
    <property type="match status" value="1"/>
</dbReference>
<dbReference type="GO" id="GO:0016020">
    <property type="term" value="C:membrane"/>
    <property type="evidence" value="ECO:0007669"/>
    <property type="project" value="TreeGrafter"/>
</dbReference>
<dbReference type="Pfam" id="PF13637">
    <property type="entry name" value="Ank_4"/>
    <property type="match status" value="1"/>
</dbReference>
<keyword evidence="6 10" id="KW-0442">Lipid degradation</keyword>
<dbReference type="InterPro" id="IPR017907">
    <property type="entry name" value="Znf_RING_CS"/>
</dbReference>
<dbReference type="GO" id="GO:0016042">
    <property type="term" value="P:lipid catabolic process"/>
    <property type="evidence" value="ECO:0007669"/>
    <property type="project" value="UniProtKB-UniRule"/>
</dbReference>
<protein>
    <recommendedName>
        <fullName evidence="1">phospholipase A2</fullName>
        <ecNumber evidence="1">3.1.1.4</ecNumber>
    </recommendedName>
</protein>
<evidence type="ECO:0000256" key="9">
    <source>
        <dbReference type="PROSITE-ProRule" id="PRU00023"/>
    </source>
</evidence>
<comment type="catalytic activity">
    <reaction evidence="8">
        <text>a 1,2-diacyl-sn-glycero-3-phosphocholine + H2O = a 1-acyl-sn-glycero-3-phosphocholine + a fatty acid + H(+)</text>
        <dbReference type="Rhea" id="RHEA:15801"/>
        <dbReference type="ChEBI" id="CHEBI:15377"/>
        <dbReference type="ChEBI" id="CHEBI:15378"/>
        <dbReference type="ChEBI" id="CHEBI:28868"/>
        <dbReference type="ChEBI" id="CHEBI:57643"/>
        <dbReference type="ChEBI" id="CHEBI:58168"/>
        <dbReference type="EC" id="3.1.1.4"/>
    </reaction>
    <physiologicalReaction direction="left-to-right" evidence="8">
        <dbReference type="Rhea" id="RHEA:15802"/>
    </physiologicalReaction>
</comment>
<dbReference type="Pfam" id="PF01734">
    <property type="entry name" value="Patatin"/>
    <property type="match status" value="1"/>
</dbReference>
<dbReference type="PROSITE" id="PS00518">
    <property type="entry name" value="ZF_RING_1"/>
    <property type="match status" value="1"/>
</dbReference>
<keyword evidence="7 10" id="KW-0443">Lipid metabolism</keyword>
<evidence type="ECO:0000256" key="6">
    <source>
        <dbReference type="ARBA" id="ARBA00022963"/>
    </source>
</evidence>